<organism evidence="2 3">
    <name type="scientific">Luteimonas rhizosphaericola</name>
    <dbReference type="NCBI Taxonomy" id="3042024"/>
    <lineage>
        <taxon>Bacteria</taxon>
        <taxon>Pseudomonadati</taxon>
        <taxon>Pseudomonadota</taxon>
        <taxon>Gammaproteobacteria</taxon>
        <taxon>Lysobacterales</taxon>
        <taxon>Lysobacteraceae</taxon>
        <taxon>Luteimonas</taxon>
    </lineage>
</organism>
<dbReference type="InterPro" id="IPR014922">
    <property type="entry name" value="YdhG-like"/>
</dbReference>
<proteinExistence type="predicted"/>
<name>A0ABT6JER6_9GAMM</name>
<dbReference type="Proteomes" id="UP001156831">
    <property type="component" value="Unassembled WGS sequence"/>
</dbReference>
<protein>
    <submittedName>
        <fullName evidence="2">DUF1801 domain-containing protein</fullName>
    </submittedName>
</protein>
<dbReference type="Pfam" id="PF08818">
    <property type="entry name" value="DUF1801"/>
    <property type="match status" value="1"/>
</dbReference>
<evidence type="ECO:0000313" key="3">
    <source>
        <dbReference type="Proteomes" id="UP001156831"/>
    </source>
</evidence>
<accession>A0ABT6JER6</accession>
<dbReference type="EMBL" id="JARXRN010000016">
    <property type="protein sequence ID" value="MDH5829157.1"/>
    <property type="molecule type" value="Genomic_DNA"/>
</dbReference>
<feature type="domain" description="YdhG-like" evidence="1">
    <location>
        <begin position="25"/>
        <end position="129"/>
    </location>
</feature>
<dbReference type="RefSeq" id="WP_280599172.1">
    <property type="nucleotide sequence ID" value="NZ_JARXRN010000016.1"/>
</dbReference>
<evidence type="ECO:0000259" key="1">
    <source>
        <dbReference type="Pfam" id="PF08818"/>
    </source>
</evidence>
<reference evidence="2 3" key="1">
    <citation type="submission" date="2023-04" db="EMBL/GenBank/DDBJ databases">
        <title>Luteimonas sp. M1R5S18.</title>
        <authorList>
            <person name="Sun J.-Q."/>
        </authorList>
    </citation>
    <scope>NUCLEOTIDE SEQUENCE [LARGE SCALE GENOMIC DNA]</scope>
    <source>
        <strain evidence="2 3">M1R5S18</strain>
    </source>
</reference>
<keyword evidence="3" id="KW-1185">Reference proteome</keyword>
<sequence>MRANKTRETDADVSGYLTAIEHPDRRADCQALAELMSRVTGQPARMWGPGMVGFGVHRYRYESGREGEICAVGFASRKSELVLYGLDIASDSGALPGELGKFKTGKSCLYIKRLADVDLVVLSDMIEAAATKRLSTDA</sequence>
<gene>
    <name evidence="2" type="ORF">QFW80_01315</name>
</gene>
<evidence type="ECO:0000313" key="2">
    <source>
        <dbReference type="EMBL" id="MDH5829157.1"/>
    </source>
</evidence>
<comment type="caution">
    <text evidence="2">The sequence shown here is derived from an EMBL/GenBank/DDBJ whole genome shotgun (WGS) entry which is preliminary data.</text>
</comment>